<keyword evidence="3" id="KW-1185">Reference proteome</keyword>
<reference evidence="2 3" key="1">
    <citation type="submission" date="2022-10" db="EMBL/GenBank/DDBJ databases">
        <title>Defluviimonas sp. nov., isolated from ocean surface sediments.</title>
        <authorList>
            <person name="He W."/>
            <person name="Wang L."/>
            <person name="Zhang D.-F."/>
        </authorList>
    </citation>
    <scope>NUCLEOTIDE SEQUENCE [LARGE SCALE GENOMIC DNA]</scope>
    <source>
        <strain evidence="2 3">WL0050</strain>
    </source>
</reference>
<dbReference type="EMBL" id="JAOWKZ010000001">
    <property type="protein sequence ID" value="MCV2871009.1"/>
    <property type="molecule type" value="Genomic_DNA"/>
</dbReference>
<evidence type="ECO:0000313" key="2">
    <source>
        <dbReference type="EMBL" id="MCV2871009.1"/>
    </source>
</evidence>
<evidence type="ECO:0000313" key="3">
    <source>
        <dbReference type="Proteomes" id="UP001652564"/>
    </source>
</evidence>
<protein>
    <submittedName>
        <fullName evidence="2">DUF3291 domain-containing protein</fullName>
    </submittedName>
</protein>
<dbReference type="InterPro" id="IPR011008">
    <property type="entry name" value="Dimeric_a/b-barrel"/>
</dbReference>
<dbReference type="InterPro" id="IPR021708">
    <property type="entry name" value="DUF3291"/>
</dbReference>
<gene>
    <name evidence="2" type="ORF">OEZ71_01740</name>
</gene>
<comment type="caution">
    <text evidence="2">The sequence shown here is derived from an EMBL/GenBank/DDBJ whole genome shotgun (WGS) entry which is preliminary data.</text>
</comment>
<proteinExistence type="predicted"/>
<sequence>MNPVTQHIAELNIGQLWHPLDDPRTAGFTDNSERLNAVAERSKGFVWRCLPEEAERETQTVNLYDGDPCALWTMSVWETPEDLEAFVHRTVHGAFLKRRSEWFKPQDHKTYVIWTISAGHIPTLREGLDRLDRLQADGPTKDTYDFKALMARKAEGSA</sequence>
<dbReference type="Proteomes" id="UP001652564">
    <property type="component" value="Unassembled WGS sequence"/>
</dbReference>
<organism evidence="2 3">
    <name type="scientific">Albidovulum litorale</name>
    <dbReference type="NCBI Taxonomy" id="2984134"/>
    <lineage>
        <taxon>Bacteria</taxon>
        <taxon>Pseudomonadati</taxon>
        <taxon>Pseudomonadota</taxon>
        <taxon>Alphaproteobacteria</taxon>
        <taxon>Rhodobacterales</taxon>
        <taxon>Paracoccaceae</taxon>
        <taxon>Albidovulum</taxon>
    </lineage>
</organism>
<name>A0ABT2ZIR1_9RHOB</name>
<evidence type="ECO:0000259" key="1">
    <source>
        <dbReference type="Pfam" id="PF11695"/>
    </source>
</evidence>
<dbReference type="RefSeq" id="WP_263738202.1">
    <property type="nucleotide sequence ID" value="NZ_JAOWKZ010000001.1"/>
</dbReference>
<dbReference type="SUPFAM" id="SSF54909">
    <property type="entry name" value="Dimeric alpha+beta barrel"/>
    <property type="match status" value="1"/>
</dbReference>
<feature type="domain" description="DUF3291" evidence="1">
    <location>
        <begin position="8"/>
        <end position="147"/>
    </location>
</feature>
<dbReference type="Pfam" id="PF11695">
    <property type="entry name" value="DUF3291"/>
    <property type="match status" value="1"/>
</dbReference>
<accession>A0ABT2ZIR1</accession>